<dbReference type="Pfam" id="PF13618">
    <property type="entry name" value="Gluconate_2-dh3"/>
    <property type="match status" value="1"/>
</dbReference>
<name>A0ABP3J3I7_9BACI</name>
<sequence>MADDNNEKTDESRRRFIKNTGWVAGGVVGGSLFGGLLTSQLQDEPDTQTKEKETTQTLQEARTFFSRKEDFETLSAATERILPEDDDGPGAIELGVPFFIDKQLSGSWGTNDKAYMKDPFFQDNQTYEYQHKDTKQHKSGPNTSSQAPSSVPRYQTRMNRGEIYIRGLRRMNEVSQNKFDKKFFDLETDQKDEVLKAFDNGEIMMRGAAGVTFFNLLRQMTLEGAFSDPVYGGNKNMAGWKMKEFPGPRLGYTQEIESEEFIKKEPKSLRDYQS</sequence>
<dbReference type="EMBL" id="BAAADM010000040">
    <property type="protein sequence ID" value="GAA0439587.1"/>
    <property type="molecule type" value="Genomic_DNA"/>
</dbReference>
<dbReference type="Proteomes" id="UP001501459">
    <property type="component" value="Unassembled WGS sequence"/>
</dbReference>
<dbReference type="InterPro" id="IPR027056">
    <property type="entry name" value="Gluconate_2DH_su3"/>
</dbReference>
<feature type="compositionally biased region" description="Polar residues" evidence="1">
    <location>
        <begin position="139"/>
        <end position="153"/>
    </location>
</feature>
<evidence type="ECO:0000313" key="2">
    <source>
        <dbReference type="EMBL" id="GAA0439587.1"/>
    </source>
</evidence>
<proteinExistence type="predicted"/>
<comment type="caution">
    <text evidence="2">The sequence shown here is derived from an EMBL/GenBank/DDBJ whole genome shotgun (WGS) entry which is preliminary data.</text>
</comment>
<gene>
    <name evidence="2" type="ORF">GCM10008983_15620</name>
</gene>
<organism evidence="2 3">
    <name type="scientific">Lentibacillus halophilus</name>
    <dbReference type="NCBI Taxonomy" id="295065"/>
    <lineage>
        <taxon>Bacteria</taxon>
        <taxon>Bacillati</taxon>
        <taxon>Bacillota</taxon>
        <taxon>Bacilli</taxon>
        <taxon>Bacillales</taxon>
        <taxon>Bacillaceae</taxon>
        <taxon>Lentibacillus</taxon>
    </lineage>
</organism>
<evidence type="ECO:0000313" key="3">
    <source>
        <dbReference type="Proteomes" id="UP001501459"/>
    </source>
</evidence>
<protein>
    <submittedName>
        <fullName evidence="2">Gluconate 2-dehydrogenase subunit 3 family protein</fullName>
    </submittedName>
</protein>
<evidence type="ECO:0000256" key="1">
    <source>
        <dbReference type="SAM" id="MobiDB-lite"/>
    </source>
</evidence>
<reference evidence="3" key="1">
    <citation type="journal article" date="2019" name="Int. J. Syst. Evol. Microbiol.">
        <title>The Global Catalogue of Microorganisms (GCM) 10K type strain sequencing project: providing services to taxonomists for standard genome sequencing and annotation.</title>
        <authorList>
            <consortium name="The Broad Institute Genomics Platform"/>
            <consortium name="The Broad Institute Genome Sequencing Center for Infectious Disease"/>
            <person name="Wu L."/>
            <person name="Ma J."/>
        </authorList>
    </citation>
    <scope>NUCLEOTIDE SEQUENCE [LARGE SCALE GENOMIC DNA]</scope>
    <source>
        <strain evidence="3">JCM 12149</strain>
    </source>
</reference>
<feature type="region of interest" description="Disordered" evidence="1">
    <location>
        <begin position="130"/>
        <end position="153"/>
    </location>
</feature>
<dbReference type="RefSeq" id="WP_343752264.1">
    <property type="nucleotide sequence ID" value="NZ_BAAADM010000040.1"/>
</dbReference>
<keyword evidence="3" id="KW-1185">Reference proteome</keyword>
<accession>A0ABP3J3I7</accession>